<dbReference type="Proteomes" id="UP000199297">
    <property type="component" value="Unassembled WGS sequence"/>
</dbReference>
<dbReference type="AlphaFoldDB" id="A0A1H7R4E4"/>
<organism evidence="2 3">
    <name type="scientific">Colwellia chukchiensis</name>
    <dbReference type="NCBI Taxonomy" id="641665"/>
    <lineage>
        <taxon>Bacteria</taxon>
        <taxon>Pseudomonadati</taxon>
        <taxon>Pseudomonadota</taxon>
        <taxon>Gammaproteobacteria</taxon>
        <taxon>Alteromonadales</taxon>
        <taxon>Colwelliaceae</taxon>
        <taxon>Colwellia</taxon>
    </lineage>
</organism>
<name>A0A1H7R4E4_9GAMM</name>
<keyword evidence="1" id="KW-0472">Membrane</keyword>
<sequence length="112" mass="12515">MAFSDISFKNKILLLLIGPLLGFIWLSGSTIKQHYFMNTEMAKLSQLTQLSIVYSELVHQLHIERGTTAAFIGSNGESFSQRLKKTIPSLELPNEQAHLAASLQSLAHQFKV</sequence>
<dbReference type="OrthoDB" id="2489132at2"/>
<evidence type="ECO:0000313" key="2">
    <source>
        <dbReference type="EMBL" id="SEL55091.1"/>
    </source>
</evidence>
<evidence type="ECO:0000256" key="1">
    <source>
        <dbReference type="SAM" id="Phobius"/>
    </source>
</evidence>
<keyword evidence="3" id="KW-1185">Reference proteome</keyword>
<proteinExistence type="predicted"/>
<gene>
    <name evidence="2" type="ORF">SAMN05216262_11380</name>
</gene>
<protein>
    <recommendedName>
        <fullName evidence="4">Methyl-accepting chemotaxis protein</fullName>
    </recommendedName>
</protein>
<keyword evidence="1" id="KW-0812">Transmembrane</keyword>
<dbReference type="STRING" id="641665.GCA_002104455_01214"/>
<evidence type="ECO:0008006" key="4">
    <source>
        <dbReference type="Google" id="ProtNLM"/>
    </source>
</evidence>
<dbReference type="RefSeq" id="WP_085285585.1">
    <property type="nucleotide sequence ID" value="NZ_FOBI01000013.1"/>
</dbReference>
<accession>A0A1H7R4E4</accession>
<feature type="transmembrane region" description="Helical" evidence="1">
    <location>
        <begin position="12"/>
        <end position="31"/>
    </location>
</feature>
<dbReference type="EMBL" id="FOBI01000013">
    <property type="protein sequence ID" value="SEL55091.1"/>
    <property type="molecule type" value="Genomic_DNA"/>
</dbReference>
<reference evidence="3" key="1">
    <citation type="submission" date="2016-10" db="EMBL/GenBank/DDBJ databases">
        <authorList>
            <person name="Varghese N."/>
            <person name="Submissions S."/>
        </authorList>
    </citation>
    <scope>NUCLEOTIDE SEQUENCE [LARGE SCALE GENOMIC DNA]</scope>
    <source>
        <strain evidence="3">CGMCC 1.9127</strain>
    </source>
</reference>
<evidence type="ECO:0000313" key="3">
    <source>
        <dbReference type="Proteomes" id="UP000199297"/>
    </source>
</evidence>
<keyword evidence="1" id="KW-1133">Transmembrane helix</keyword>